<dbReference type="PROSITE" id="PS51379">
    <property type="entry name" value="4FE4S_FER_2"/>
    <property type="match status" value="1"/>
</dbReference>
<dbReference type="InterPro" id="IPR017900">
    <property type="entry name" value="4Fe4S_Fe_S_CS"/>
</dbReference>
<dbReference type="Proteomes" id="UP000004671">
    <property type="component" value="Chromosome"/>
</dbReference>
<evidence type="ECO:0000313" key="11">
    <source>
        <dbReference type="Proteomes" id="UP000004671"/>
    </source>
</evidence>
<dbReference type="PROSITE" id="PS00198">
    <property type="entry name" value="4FE4S_FER_1"/>
    <property type="match status" value="2"/>
</dbReference>
<reference evidence="10 11" key="1">
    <citation type="submission" date="2011-09" db="EMBL/GenBank/DDBJ databases">
        <title>The permanent draft genome of Caldithrix abyssi DSM 13497.</title>
        <authorList>
            <consortium name="US DOE Joint Genome Institute (JGI-PGF)"/>
            <person name="Lucas S."/>
            <person name="Han J."/>
            <person name="Lapidus A."/>
            <person name="Bruce D."/>
            <person name="Goodwin L."/>
            <person name="Pitluck S."/>
            <person name="Peters L."/>
            <person name="Kyrpides N."/>
            <person name="Mavromatis K."/>
            <person name="Ivanova N."/>
            <person name="Mikhailova N."/>
            <person name="Chertkov O."/>
            <person name="Detter J.C."/>
            <person name="Tapia R."/>
            <person name="Han C."/>
            <person name="Land M."/>
            <person name="Hauser L."/>
            <person name="Markowitz V."/>
            <person name="Cheng J.-F."/>
            <person name="Hugenholtz P."/>
            <person name="Woyke T."/>
            <person name="Wu D."/>
            <person name="Spring S."/>
            <person name="Brambilla E."/>
            <person name="Klenk H.-P."/>
            <person name="Eisen J.A."/>
        </authorList>
    </citation>
    <scope>NUCLEOTIDE SEQUENCE [LARGE SCALE GENOMIC DNA]</scope>
    <source>
        <strain evidence="10 11">DSM 13497</strain>
    </source>
</reference>
<evidence type="ECO:0000256" key="2">
    <source>
        <dbReference type="ARBA" id="ARBA00022475"/>
    </source>
</evidence>
<dbReference type="Proteomes" id="UP000183868">
    <property type="component" value="Chromosome"/>
</dbReference>
<proteinExistence type="predicted"/>
<dbReference type="InterPro" id="IPR052378">
    <property type="entry name" value="NosR_regulator"/>
</dbReference>
<feature type="transmembrane region" description="Helical" evidence="7">
    <location>
        <begin position="12"/>
        <end position="31"/>
    </location>
</feature>
<evidence type="ECO:0000256" key="7">
    <source>
        <dbReference type="SAM" id="Phobius"/>
    </source>
</evidence>
<dbReference type="SUPFAM" id="SSF54862">
    <property type="entry name" value="4Fe-4S ferredoxins"/>
    <property type="match status" value="1"/>
</dbReference>
<gene>
    <name evidence="9" type="ORF">Cabys_2457</name>
    <name evidence="10" type="ORF">Calab_3518</name>
</gene>
<keyword evidence="2" id="KW-1003">Cell membrane</keyword>
<dbReference type="HOGENOM" id="CLU_419022_0_0_0"/>
<evidence type="ECO:0000256" key="3">
    <source>
        <dbReference type="ARBA" id="ARBA00022723"/>
    </source>
</evidence>
<protein>
    <submittedName>
        <fullName evidence="9">Polyferredoxin</fullName>
    </submittedName>
</protein>
<keyword evidence="11" id="KW-1185">Reference proteome</keyword>
<evidence type="ECO:0000259" key="8">
    <source>
        <dbReference type="PROSITE" id="PS51379"/>
    </source>
</evidence>
<feature type="domain" description="4Fe-4S ferredoxin-type" evidence="8">
    <location>
        <begin position="250"/>
        <end position="279"/>
    </location>
</feature>
<feature type="transmembrane region" description="Helical" evidence="7">
    <location>
        <begin position="309"/>
        <end position="328"/>
    </location>
</feature>
<feature type="transmembrane region" description="Helical" evidence="7">
    <location>
        <begin position="126"/>
        <end position="143"/>
    </location>
</feature>
<evidence type="ECO:0000256" key="4">
    <source>
        <dbReference type="ARBA" id="ARBA00023004"/>
    </source>
</evidence>
<sequence>MAQKNRTNYLRLTFQWGIMALLFYMVLRWWIDPNYVPDFEAYCPFGGMQALSSYLVNNSLACSMTEHQIFMGVLLLIGVLIFSKLFCSYICPIGTFTEWLGKIGEKFKVRYTISGVADKALRSLKYILLFLTFYFTVGSSELFCKEYDPFFAVFTGFGSDVVLYFALPALIITILGAVFIRQFWCKYLCPLSAISNIFSNAVVFFAVMVIYLILLKLGLQISWLWPAGIIILIAMLLEVTRLEGWLFPVFKIKRKGDACVDCNLCNKACPMGLDVMGVETVEHIDCHLCVDCIKACPVSDTLTINKKKMTWLPATATVVLIVLGLFLARTIELPTINMKWGPEQKLETAAIFSQSGLKNIKCYGSAMSFASRMQRVKGVLGVKAYVRSHTAEIYYDPQVIDPEKIKAAIFTPAKTLFRMPASPTDSVAAAVFWVDKLFDTYDSFYFTQLLKQNKGIYGFSTHFGEPVEATIYFNDSLLTIDEIKNIIEQPEVTYVSRGKSYTVKLKFKVAKTSQTIEHITRSAFIKELFTPFNMVFNEYKKYKPQDLAVYKIYMPQALNAGIRRSLMMLVSHLSTNDYIVRFKTDIVDQKPYAFVYFVKNKVPADSIFSALNKPQLTVHYRNGKTGLVNNPFRFPLKGEVIQPETIERKLVQKQ</sequence>
<dbReference type="GO" id="GO:0005886">
    <property type="term" value="C:plasma membrane"/>
    <property type="evidence" value="ECO:0007669"/>
    <property type="project" value="UniProtKB-SubCell"/>
</dbReference>
<dbReference type="EMBL" id="CP018099">
    <property type="protein sequence ID" value="APF19206.1"/>
    <property type="molecule type" value="Genomic_DNA"/>
</dbReference>
<dbReference type="Gene3D" id="3.30.70.100">
    <property type="match status" value="1"/>
</dbReference>
<evidence type="ECO:0000313" key="9">
    <source>
        <dbReference type="EMBL" id="APF19206.1"/>
    </source>
</evidence>
<comment type="subcellular location">
    <subcellularLocation>
        <location evidence="1">Cell membrane</location>
    </subcellularLocation>
</comment>
<accession>H1XXJ3</accession>
<keyword evidence="7" id="KW-1133">Transmembrane helix</keyword>
<dbReference type="STRING" id="880073.Cabys_2457"/>
<feature type="transmembrane region" description="Helical" evidence="7">
    <location>
        <begin position="69"/>
        <end position="91"/>
    </location>
</feature>
<keyword evidence="3" id="KW-0479">Metal-binding</keyword>
<evidence type="ECO:0000256" key="1">
    <source>
        <dbReference type="ARBA" id="ARBA00004236"/>
    </source>
</evidence>
<keyword evidence="6 7" id="KW-0472">Membrane</keyword>
<dbReference type="KEGG" id="caby:Cabys_2457"/>
<dbReference type="GO" id="GO:0046872">
    <property type="term" value="F:metal ion binding"/>
    <property type="evidence" value="ECO:0007669"/>
    <property type="project" value="UniProtKB-KW"/>
</dbReference>
<dbReference type="Pfam" id="PF12801">
    <property type="entry name" value="Fer4_5"/>
    <property type="match status" value="2"/>
</dbReference>
<feature type="transmembrane region" description="Helical" evidence="7">
    <location>
        <begin position="163"/>
        <end position="180"/>
    </location>
</feature>
<feature type="transmembrane region" description="Helical" evidence="7">
    <location>
        <begin position="187"/>
        <end position="214"/>
    </location>
</feature>
<keyword evidence="7" id="KW-0812">Transmembrane</keyword>
<dbReference type="EMBL" id="CM001402">
    <property type="protein sequence ID" value="EHO43117.1"/>
    <property type="molecule type" value="Genomic_DNA"/>
</dbReference>
<dbReference type="AlphaFoldDB" id="H1XXJ3"/>
<dbReference type="RefSeq" id="WP_006930603.1">
    <property type="nucleotide sequence ID" value="NZ_CM001402.1"/>
</dbReference>
<dbReference type="PaxDb" id="880073-Calab_3518"/>
<reference evidence="9 12" key="2">
    <citation type="submission" date="2016-11" db="EMBL/GenBank/DDBJ databases">
        <title>Genomic analysis of Caldithrix abyssi and proposal of a novel bacterial phylum Caldithrichaeota.</title>
        <authorList>
            <person name="Kublanov I."/>
            <person name="Sigalova O."/>
            <person name="Gavrilov S."/>
            <person name="Lebedinsky A."/>
            <person name="Ivanova N."/>
            <person name="Daum C."/>
            <person name="Reddy T."/>
            <person name="Klenk H.P."/>
            <person name="Goker M."/>
            <person name="Reva O."/>
            <person name="Miroshnichenko M."/>
            <person name="Kyprides N."/>
            <person name="Woyke T."/>
            <person name="Gelfand M."/>
        </authorList>
    </citation>
    <scope>NUCLEOTIDE SEQUENCE [LARGE SCALE GENOMIC DNA]</scope>
    <source>
        <strain evidence="9 12">LF13</strain>
    </source>
</reference>
<organism evidence="10 11">
    <name type="scientific">Caldithrix abyssi DSM 13497</name>
    <dbReference type="NCBI Taxonomy" id="880073"/>
    <lineage>
        <taxon>Bacteria</taxon>
        <taxon>Pseudomonadati</taxon>
        <taxon>Calditrichota</taxon>
        <taxon>Calditrichia</taxon>
        <taxon>Calditrichales</taxon>
        <taxon>Calditrichaceae</taxon>
        <taxon>Caldithrix</taxon>
    </lineage>
</organism>
<evidence type="ECO:0000313" key="12">
    <source>
        <dbReference type="Proteomes" id="UP000183868"/>
    </source>
</evidence>
<evidence type="ECO:0000256" key="5">
    <source>
        <dbReference type="ARBA" id="ARBA00023014"/>
    </source>
</evidence>
<dbReference type="InParanoid" id="H1XXJ3"/>
<dbReference type="OrthoDB" id="9806398at2"/>
<keyword evidence="5" id="KW-0411">Iron-sulfur</keyword>
<dbReference type="PANTHER" id="PTHR30224:SF4">
    <property type="entry name" value="ELECTRON TRANSPORT PROTEIN YCCM-RELATED"/>
    <property type="match status" value="1"/>
</dbReference>
<feature type="transmembrane region" description="Helical" evidence="7">
    <location>
        <begin position="220"/>
        <end position="237"/>
    </location>
</feature>
<dbReference type="InterPro" id="IPR017896">
    <property type="entry name" value="4Fe4S_Fe-S-bd"/>
</dbReference>
<keyword evidence="4" id="KW-0408">Iron</keyword>
<dbReference type="PANTHER" id="PTHR30224">
    <property type="entry name" value="ELECTRON TRANSPORT PROTEIN"/>
    <property type="match status" value="1"/>
</dbReference>
<dbReference type="GO" id="GO:0051536">
    <property type="term" value="F:iron-sulfur cluster binding"/>
    <property type="evidence" value="ECO:0007669"/>
    <property type="project" value="UniProtKB-KW"/>
</dbReference>
<dbReference type="eggNOG" id="COG0348">
    <property type="taxonomic scope" value="Bacteria"/>
</dbReference>
<name>H1XXJ3_CALAY</name>
<evidence type="ECO:0000256" key="6">
    <source>
        <dbReference type="ARBA" id="ARBA00023136"/>
    </source>
</evidence>
<evidence type="ECO:0000313" key="10">
    <source>
        <dbReference type="EMBL" id="EHO43117.1"/>
    </source>
</evidence>